<dbReference type="GeneID" id="103510810"/>
<evidence type="ECO:0000313" key="4">
    <source>
        <dbReference type="RefSeq" id="XP_008473732.1"/>
    </source>
</evidence>
<keyword evidence="3" id="KW-1185">Reference proteome</keyword>
<feature type="chain" id="PRO_5010251741" evidence="2">
    <location>
        <begin position="24"/>
        <end position="155"/>
    </location>
</feature>
<dbReference type="OMA" id="ICCFWSP"/>
<keyword evidence="1" id="KW-1133">Transmembrane helix</keyword>
<dbReference type="KEGG" id="dci:103510810"/>
<feature type="signal peptide" evidence="2">
    <location>
        <begin position="1"/>
        <end position="23"/>
    </location>
</feature>
<proteinExistence type="predicted"/>
<keyword evidence="1" id="KW-0472">Membrane</keyword>
<sequence length="155" mass="17124">MAQSLQVCGSMLFLSSVISIAESMECISGDKNFSCPHNDFPAHYTSCCVDDTNYNGTVLCCPTLGPKMFNINSSFIMTISIIVIISCLGLAAMFIICCFWSPCPLFDTCRVNYGRRLNIAYGKEEEALNLPPEDDNCSHYSPRHITIKPLDSVLT</sequence>
<protein>
    <submittedName>
        <fullName evidence="4">Uncharacterized protein LOC103510810</fullName>
    </submittedName>
</protein>
<evidence type="ECO:0000313" key="3">
    <source>
        <dbReference type="Proteomes" id="UP000079169"/>
    </source>
</evidence>
<evidence type="ECO:0000256" key="2">
    <source>
        <dbReference type="SAM" id="SignalP"/>
    </source>
</evidence>
<keyword evidence="1" id="KW-0812">Transmembrane</keyword>
<feature type="transmembrane region" description="Helical" evidence="1">
    <location>
        <begin position="75"/>
        <end position="100"/>
    </location>
</feature>
<name>A0A1S3D3P5_DIACI</name>
<gene>
    <name evidence="4" type="primary">LOC103510810</name>
</gene>
<dbReference type="RefSeq" id="XP_008473732.1">
    <property type="nucleotide sequence ID" value="XM_008475510.3"/>
</dbReference>
<dbReference type="Proteomes" id="UP000079169">
    <property type="component" value="Unplaced"/>
</dbReference>
<organism evidence="3 4">
    <name type="scientific">Diaphorina citri</name>
    <name type="common">Asian citrus psyllid</name>
    <dbReference type="NCBI Taxonomy" id="121845"/>
    <lineage>
        <taxon>Eukaryota</taxon>
        <taxon>Metazoa</taxon>
        <taxon>Ecdysozoa</taxon>
        <taxon>Arthropoda</taxon>
        <taxon>Hexapoda</taxon>
        <taxon>Insecta</taxon>
        <taxon>Pterygota</taxon>
        <taxon>Neoptera</taxon>
        <taxon>Paraneoptera</taxon>
        <taxon>Hemiptera</taxon>
        <taxon>Sternorrhyncha</taxon>
        <taxon>Psylloidea</taxon>
        <taxon>Psyllidae</taxon>
        <taxon>Diaphorininae</taxon>
        <taxon>Diaphorina</taxon>
    </lineage>
</organism>
<dbReference type="PaxDb" id="121845-A0A1S3D3P5"/>
<keyword evidence="2" id="KW-0732">Signal</keyword>
<reference evidence="4" key="1">
    <citation type="submission" date="2025-08" db="UniProtKB">
        <authorList>
            <consortium name="RefSeq"/>
        </authorList>
    </citation>
    <scope>IDENTIFICATION</scope>
</reference>
<evidence type="ECO:0000256" key="1">
    <source>
        <dbReference type="SAM" id="Phobius"/>
    </source>
</evidence>
<accession>A0A1S3D3P5</accession>
<dbReference type="AlphaFoldDB" id="A0A1S3D3P5"/>